<organism evidence="3 4">
    <name type="scientific">Athelia psychrophila</name>
    <dbReference type="NCBI Taxonomy" id="1759441"/>
    <lineage>
        <taxon>Eukaryota</taxon>
        <taxon>Fungi</taxon>
        <taxon>Dikarya</taxon>
        <taxon>Basidiomycota</taxon>
        <taxon>Agaricomycotina</taxon>
        <taxon>Agaricomycetes</taxon>
        <taxon>Agaricomycetidae</taxon>
        <taxon>Atheliales</taxon>
        <taxon>Atheliaceae</taxon>
        <taxon>Athelia</taxon>
    </lineage>
</organism>
<evidence type="ECO:0000259" key="2">
    <source>
        <dbReference type="Pfam" id="PF20153"/>
    </source>
</evidence>
<dbReference type="Pfam" id="PF20153">
    <property type="entry name" value="DUF6535"/>
    <property type="match status" value="1"/>
</dbReference>
<keyword evidence="1" id="KW-1133">Transmembrane helix</keyword>
<dbReference type="AlphaFoldDB" id="A0A165WHB5"/>
<dbReference type="OrthoDB" id="3235960at2759"/>
<name>A0A165WHB5_9AGAM</name>
<feature type="transmembrane region" description="Helical" evidence="1">
    <location>
        <begin position="67"/>
        <end position="89"/>
    </location>
</feature>
<keyword evidence="1" id="KW-0472">Membrane</keyword>
<feature type="transmembrane region" description="Helical" evidence="1">
    <location>
        <begin position="201"/>
        <end position="222"/>
    </location>
</feature>
<proteinExistence type="predicted"/>
<accession>A0A165WHB5</accession>
<keyword evidence="4" id="KW-1185">Reference proteome</keyword>
<dbReference type="STRING" id="436010.A0A165WHB5"/>
<sequence length="656" mass="72979">MPNSGDPESVPESLQGLEGAWQKQFQGDEGTRGFTSSENRVWSIYVNEATKVDGTLVESWKGDMDGILIFSGLFSAVVTAFITVGYGTLQPDATATTTAILVQISQQLASISNGTGEVLPYNSAESASFTPSGTSLSLNAFWFLSLILSLTCALMATLVQQWARQYLYGVRRRTDPEKRARVRAYLYEGVERFKVPLIVEAIPALLHTSVFLFFAGLVEFMFPINLTIALVILVAVATVGSAYLLATLVSALYLDCPYRTPLSFPCWRSLQALRLTVRKLSSLAHGGWSQWAHMHHGTLDDIREREATRRYSEALLVRDTRALQWTVNNLTENADFAPFAESIPALVENYYTLTVLEQMLSAPGSNLPERISHLLKGSLASEISSPWDPAADPMVLVSLRATFSTTQKIAWRPWRYCANQLTATFLPLLSLHRNPVIAHYAWCSSAIAKYRLTNDLVMPIEAVQSNVDIRKNTMALRALGGYTILDRIHTFPGGQMKADEPPSREQHETLQLCRTSILKDFCARLAAPESQRVDMLPHTEGGEVLRNTMEVIATVVYHPAYDSDDAYQWAFVQSLGDFISSASVADEEPKPDPPSPTSLSLPPSIVYYILNRFAVILTQRSGARREARRIWERYMAARPALGNFSRWFEEVGQALS</sequence>
<dbReference type="EMBL" id="KV417744">
    <property type="protein sequence ID" value="KZP07640.1"/>
    <property type="molecule type" value="Genomic_DNA"/>
</dbReference>
<evidence type="ECO:0000313" key="4">
    <source>
        <dbReference type="Proteomes" id="UP000076532"/>
    </source>
</evidence>
<feature type="transmembrane region" description="Helical" evidence="1">
    <location>
        <begin position="140"/>
        <end position="163"/>
    </location>
</feature>
<evidence type="ECO:0000313" key="3">
    <source>
        <dbReference type="EMBL" id="KZP07640.1"/>
    </source>
</evidence>
<feature type="domain" description="DUF6535" evidence="2">
    <location>
        <begin position="42"/>
        <end position="222"/>
    </location>
</feature>
<keyword evidence="1" id="KW-0812">Transmembrane</keyword>
<evidence type="ECO:0000256" key="1">
    <source>
        <dbReference type="SAM" id="Phobius"/>
    </source>
</evidence>
<dbReference type="InterPro" id="IPR045338">
    <property type="entry name" value="DUF6535"/>
</dbReference>
<protein>
    <recommendedName>
        <fullName evidence="2">DUF6535 domain-containing protein</fullName>
    </recommendedName>
</protein>
<reference evidence="3 4" key="1">
    <citation type="journal article" date="2016" name="Mol. Biol. Evol.">
        <title>Comparative Genomics of Early-Diverging Mushroom-Forming Fungi Provides Insights into the Origins of Lignocellulose Decay Capabilities.</title>
        <authorList>
            <person name="Nagy L.G."/>
            <person name="Riley R."/>
            <person name="Tritt A."/>
            <person name="Adam C."/>
            <person name="Daum C."/>
            <person name="Floudas D."/>
            <person name="Sun H."/>
            <person name="Yadav J.S."/>
            <person name="Pangilinan J."/>
            <person name="Larsson K.H."/>
            <person name="Matsuura K."/>
            <person name="Barry K."/>
            <person name="Labutti K."/>
            <person name="Kuo R."/>
            <person name="Ohm R.A."/>
            <person name="Bhattacharya S.S."/>
            <person name="Shirouzu T."/>
            <person name="Yoshinaga Y."/>
            <person name="Martin F.M."/>
            <person name="Grigoriev I.V."/>
            <person name="Hibbett D.S."/>
        </authorList>
    </citation>
    <scope>NUCLEOTIDE SEQUENCE [LARGE SCALE GENOMIC DNA]</scope>
    <source>
        <strain evidence="3 4">CBS 109695</strain>
    </source>
</reference>
<gene>
    <name evidence="3" type="ORF">FIBSPDRAFT_803809</name>
</gene>
<dbReference type="Proteomes" id="UP000076532">
    <property type="component" value="Unassembled WGS sequence"/>
</dbReference>
<feature type="transmembrane region" description="Helical" evidence="1">
    <location>
        <begin position="228"/>
        <end position="254"/>
    </location>
</feature>